<dbReference type="SMART" id="SM00901">
    <property type="entry name" value="FRG"/>
    <property type="match status" value="1"/>
</dbReference>
<dbReference type="AlphaFoldDB" id="Q2RXN7"/>
<dbReference type="InterPro" id="IPR014966">
    <property type="entry name" value="FRG-dom"/>
</dbReference>
<dbReference type="eggNOG" id="ENOG5030C5P">
    <property type="taxonomic scope" value="Bacteria"/>
</dbReference>
<name>Q2RXN7_RHORT</name>
<evidence type="ECO:0000313" key="2">
    <source>
        <dbReference type="EMBL" id="ABC21108.1"/>
    </source>
</evidence>
<evidence type="ECO:0000313" key="3">
    <source>
        <dbReference type="Proteomes" id="UP000001929"/>
    </source>
</evidence>
<organism evidence="2 3">
    <name type="scientific">Rhodospirillum rubrum (strain ATCC 11170 / ATH 1.1.1 / DSM 467 / LMG 4362 / NCIMB 8255 / S1)</name>
    <dbReference type="NCBI Taxonomy" id="269796"/>
    <lineage>
        <taxon>Bacteria</taxon>
        <taxon>Pseudomonadati</taxon>
        <taxon>Pseudomonadota</taxon>
        <taxon>Alphaproteobacteria</taxon>
        <taxon>Rhodospirillales</taxon>
        <taxon>Rhodospirillaceae</taxon>
        <taxon>Rhodospirillum</taxon>
    </lineage>
</organism>
<reference evidence="2 3" key="1">
    <citation type="journal article" date="2011" name="Stand. Genomic Sci.">
        <title>Complete genome sequence of Rhodospirillum rubrum type strain (S1).</title>
        <authorList>
            <person name="Munk A.C."/>
            <person name="Copeland A."/>
            <person name="Lucas S."/>
            <person name="Lapidus A."/>
            <person name="Del Rio T.G."/>
            <person name="Barry K."/>
            <person name="Detter J.C."/>
            <person name="Hammon N."/>
            <person name="Israni S."/>
            <person name="Pitluck S."/>
            <person name="Brettin T."/>
            <person name="Bruce D."/>
            <person name="Han C."/>
            <person name="Tapia R."/>
            <person name="Gilna P."/>
            <person name="Schmutz J."/>
            <person name="Larimer F."/>
            <person name="Land M."/>
            <person name="Kyrpides N.C."/>
            <person name="Mavromatis K."/>
            <person name="Richardson P."/>
            <person name="Rohde M."/>
            <person name="Goker M."/>
            <person name="Klenk H.P."/>
            <person name="Zhang Y."/>
            <person name="Roberts G.P."/>
            <person name="Reslewic S."/>
            <person name="Schwartz D.C."/>
        </authorList>
    </citation>
    <scope>NUCLEOTIDE SEQUENCE [LARGE SCALE GENOMIC DNA]</scope>
    <source>
        <strain evidence="3">ATCC 11170 / ATH 1.1.1 / DSM 467 / LMG 4362 / NCIMB 8255 / S1</strain>
    </source>
</reference>
<dbReference type="KEGG" id="rru:Rru_A0303"/>
<accession>Q2RXN7</accession>
<dbReference type="EnsemblBacteria" id="ABC21108">
    <property type="protein sequence ID" value="ABC21108"/>
    <property type="gene ID" value="Rru_A0303"/>
</dbReference>
<sequence length="435" mass="49693">MENHVVRHKGDLVAVLDSYRDCLFRGQVEEYNVGHDEIIFKTSFYRNKCHPETMVKWSFYAERIFRRFFSIGMDNVNSNSKNMIYQAVSQHYGWRSFFVDASCNPAVSAWFAAKRYSQKNILEMTEDCHEVGIFFLNNAATYTDHDGIGFLYVLNKEALVESKVPLVCLSGGSDDGYRYRFNAQHAWMLGPVPKGIPAKCVIARIESPAEILREYARDSGFDSTQSMFPDSMEDPCLKLLLSIPCIVHPKSNKDHIKLFVRHLEIPNYHYQPSKVHDDCHAFYAGSRIGEASRIIDETLVNAFILTVPDFVMFGRRVDGEEISTPIIVALVAKHGRVGIEINGLIRIPDWKVGSIYSKGLFLVMQDDLSIIVSDLIVEHPGTVMVNSGITNGWRYTIDEKNHWVRMPHPDDCPCGNDLLHDHHLTVLLRVEDFLR</sequence>
<dbReference type="EMBL" id="CP000230">
    <property type="protein sequence ID" value="ABC21108.1"/>
    <property type="molecule type" value="Genomic_DNA"/>
</dbReference>
<dbReference type="RefSeq" id="WP_011388056.1">
    <property type="nucleotide sequence ID" value="NC_007643.1"/>
</dbReference>
<dbReference type="Pfam" id="PF08867">
    <property type="entry name" value="FRG"/>
    <property type="match status" value="1"/>
</dbReference>
<keyword evidence="3" id="KW-1185">Reference proteome</keyword>
<gene>
    <name evidence="2" type="ordered locus">Rru_A0303</name>
</gene>
<protein>
    <recommendedName>
        <fullName evidence="1">FRG domain-containing protein</fullName>
    </recommendedName>
</protein>
<dbReference type="PATRIC" id="fig|269796.9.peg.359"/>
<dbReference type="HOGENOM" id="CLU_051667_0_0_5"/>
<proteinExistence type="predicted"/>
<evidence type="ECO:0000259" key="1">
    <source>
        <dbReference type="SMART" id="SM00901"/>
    </source>
</evidence>
<dbReference type="Proteomes" id="UP000001929">
    <property type="component" value="Chromosome"/>
</dbReference>
<feature type="domain" description="FRG" evidence="1">
    <location>
        <begin position="18"/>
        <end position="135"/>
    </location>
</feature>